<comment type="caution">
    <text evidence="4">The sequence shown here is derived from an EMBL/GenBank/DDBJ whole genome shotgun (WGS) entry which is preliminary data.</text>
</comment>
<gene>
    <name evidence="4" type="ORF">OFUS_LOCUS3733</name>
</gene>
<keyword evidence="2" id="KW-0472">Membrane</keyword>
<proteinExistence type="predicted"/>
<dbReference type="Proteomes" id="UP000749559">
    <property type="component" value="Unassembled WGS sequence"/>
</dbReference>
<reference evidence="4" key="1">
    <citation type="submission" date="2022-03" db="EMBL/GenBank/DDBJ databases">
        <authorList>
            <person name="Martin C."/>
        </authorList>
    </citation>
    <scope>NUCLEOTIDE SEQUENCE</scope>
</reference>
<evidence type="ECO:0000256" key="3">
    <source>
        <dbReference type="SAM" id="SignalP"/>
    </source>
</evidence>
<feature type="chain" id="PRO_5043916157" evidence="3">
    <location>
        <begin position="24"/>
        <end position="212"/>
    </location>
</feature>
<feature type="compositionally biased region" description="Basic and acidic residues" evidence="1">
    <location>
        <begin position="200"/>
        <end position="212"/>
    </location>
</feature>
<keyword evidence="5" id="KW-1185">Reference proteome</keyword>
<accession>A0A8J1TEQ7</accession>
<organism evidence="4 5">
    <name type="scientific">Owenia fusiformis</name>
    <name type="common">Polychaete worm</name>
    <dbReference type="NCBI Taxonomy" id="6347"/>
    <lineage>
        <taxon>Eukaryota</taxon>
        <taxon>Metazoa</taxon>
        <taxon>Spiralia</taxon>
        <taxon>Lophotrochozoa</taxon>
        <taxon>Annelida</taxon>
        <taxon>Polychaeta</taxon>
        <taxon>Sedentaria</taxon>
        <taxon>Canalipalpata</taxon>
        <taxon>Sabellida</taxon>
        <taxon>Oweniida</taxon>
        <taxon>Oweniidae</taxon>
        <taxon>Owenia</taxon>
    </lineage>
</organism>
<name>A0A8J1TEQ7_OWEFU</name>
<keyword evidence="3" id="KW-0732">Signal</keyword>
<keyword evidence="2" id="KW-1133">Transmembrane helix</keyword>
<dbReference type="EMBL" id="CAIIXF020000002">
    <property type="protein sequence ID" value="CAH1776569.1"/>
    <property type="molecule type" value="Genomic_DNA"/>
</dbReference>
<feature type="signal peptide" evidence="3">
    <location>
        <begin position="1"/>
        <end position="23"/>
    </location>
</feature>
<evidence type="ECO:0000313" key="5">
    <source>
        <dbReference type="Proteomes" id="UP000749559"/>
    </source>
</evidence>
<evidence type="ECO:0000313" key="4">
    <source>
        <dbReference type="EMBL" id="CAH1776569.1"/>
    </source>
</evidence>
<protein>
    <submittedName>
        <fullName evidence="4">Uncharacterized protein</fullName>
    </submittedName>
</protein>
<feature type="region of interest" description="Disordered" evidence="1">
    <location>
        <begin position="183"/>
        <end position="212"/>
    </location>
</feature>
<feature type="transmembrane region" description="Helical" evidence="2">
    <location>
        <begin position="99"/>
        <end position="121"/>
    </location>
</feature>
<evidence type="ECO:0000256" key="1">
    <source>
        <dbReference type="SAM" id="MobiDB-lite"/>
    </source>
</evidence>
<dbReference type="AlphaFoldDB" id="A0A8J1TEQ7"/>
<evidence type="ECO:0000256" key="2">
    <source>
        <dbReference type="SAM" id="Phobius"/>
    </source>
</evidence>
<keyword evidence="2" id="KW-0812">Transmembrane</keyword>
<sequence length="212" mass="24036">MDISEFLPFLAAVYLHLPELVLSASTTGCGKYDIRFQREGQPGYQYEQLCSDICTPGRNPEYEILCWSNKHVMEHCGDYVRCINPKPIPEPSINNFNTYGVPLLIVAAVVVIVGIAIVVGYRAGVISKIRQRCRHDPRDRNVAVDDTAIEDREEMNNLMQDKQDQQQNGKVIVNGQTARHVRMVEPRQNDTGELAPIRQHSPETKPKTVEYD</sequence>